<gene>
    <name evidence="1" type="ORF">BV25DRAFT_1814046</name>
</gene>
<keyword evidence="2" id="KW-1185">Reference proteome</keyword>
<feature type="non-terminal residue" evidence="1">
    <location>
        <position position="1"/>
    </location>
</feature>
<reference evidence="1" key="2">
    <citation type="journal article" date="2022" name="New Phytol.">
        <title>Evolutionary transition to the ectomycorrhizal habit in the genomes of a hyperdiverse lineage of mushroom-forming fungi.</title>
        <authorList>
            <person name="Looney B."/>
            <person name="Miyauchi S."/>
            <person name="Morin E."/>
            <person name="Drula E."/>
            <person name="Courty P.E."/>
            <person name="Kohler A."/>
            <person name="Kuo A."/>
            <person name="LaButti K."/>
            <person name="Pangilinan J."/>
            <person name="Lipzen A."/>
            <person name="Riley R."/>
            <person name="Andreopoulos W."/>
            <person name="He G."/>
            <person name="Johnson J."/>
            <person name="Nolan M."/>
            <person name="Tritt A."/>
            <person name="Barry K.W."/>
            <person name="Grigoriev I.V."/>
            <person name="Nagy L.G."/>
            <person name="Hibbett D."/>
            <person name="Henrissat B."/>
            <person name="Matheny P.B."/>
            <person name="Labbe J."/>
            <person name="Martin F.M."/>
        </authorList>
    </citation>
    <scope>NUCLEOTIDE SEQUENCE</scope>
    <source>
        <strain evidence="1">HHB10654</strain>
    </source>
</reference>
<evidence type="ECO:0000313" key="2">
    <source>
        <dbReference type="Proteomes" id="UP000814140"/>
    </source>
</evidence>
<organism evidence="1 2">
    <name type="scientific">Artomyces pyxidatus</name>
    <dbReference type="NCBI Taxonomy" id="48021"/>
    <lineage>
        <taxon>Eukaryota</taxon>
        <taxon>Fungi</taxon>
        <taxon>Dikarya</taxon>
        <taxon>Basidiomycota</taxon>
        <taxon>Agaricomycotina</taxon>
        <taxon>Agaricomycetes</taxon>
        <taxon>Russulales</taxon>
        <taxon>Auriscalpiaceae</taxon>
        <taxon>Artomyces</taxon>
    </lineage>
</organism>
<reference evidence="1" key="1">
    <citation type="submission" date="2021-03" db="EMBL/GenBank/DDBJ databases">
        <authorList>
            <consortium name="DOE Joint Genome Institute"/>
            <person name="Ahrendt S."/>
            <person name="Looney B.P."/>
            <person name="Miyauchi S."/>
            <person name="Morin E."/>
            <person name="Drula E."/>
            <person name="Courty P.E."/>
            <person name="Chicoki N."/>
            <person name="Fauchery L."/>
            <person name="Kohler A."/>
            <person name="Kuo A."/>
            <person name="Labutti K."/>
            <person name="Pangilinan J."/>
            <person name="Lipzen A."/>
            <person name="Riley R."/>
            <person name="Andreopoulos W."/>
            <person name="He G."/>
            <person name="Johnson J."/>
            <person name="Barry K.W."/>
            <person name="Grigoriev I.V."/>
            <person name="Nagy L."/>
            <person name="Hibbett D."/>
            <person name="Henrissat B."/>
            <person name="Matheny P.B."/>
            <person name="Labbe J."/>
            <person name="Martin F."/>
        </authorList>
    </citation>
    <scope>NUCLEOTIDE SEQUENCE</scope>
    <source>
        <strain evidence="1">HHB10654</strain>
    </source>
</reference>
<name>A0ACB8SIT5_9AGAM</name>
<accession>A0ACB8SIT5</accession>
<sequence length="64" mass="7516">IITMRNRKLNDEVHGDCLPWAAWDVERLKKPIRFVTRRLDACTRVTRLDIAAHIGMHPRPRVIS</sequence>
<evidence type="ECO:0000313" key="1">
    <source>
        <dbReference type="EMBL" id="KAI0056419.1"/>
    </source>
</evidence>
<protein>
    <submittedName>
        <fullName evidence="1">Uncharacterized protein</fullName>
    </submittedName>
</protein>
<dbReference type="Proteomes" id="UP000814140">
    <property type="component" value="Unassembled WGS sequence"/>
</dbReference>
<dbReference type="EMBL" id="MU277264">
    <property type="protein sequence ID" value="KAI0056419.1"/>
    <property type="molecule type" value="Genomic_DNA"/>
</dbReference>
<proteinExistence type="predicted"/>
<comment type="caution">
    <text evidence="1">The sequence shown here is derived from an EMBL/GenBank/DDBJ whole genome shotgun (WGS) entry which is preliminary data.</text>
</comment>